<gene>
    <name evidence="1" type="ORF">SSS_2812</name>
</gene>
<evidence type="ECO:0000313" key="3">
    <source>
        <dbReference type="Proteomes" id="UP000070412"/>
    </source>
</evidence>
<keyword evidence="3" id="KW-1185">Reference proteome</keyword>
<dbReference type="EnsemblMetazoa" id="SSS_2812s_mrna">
    <property type="protein sequence ID" value="KAF7494783.1"/>
    <property type="gene ID" value="SSS_2812"/>
</dbReference>
<organism evidence="1">
    <name type="scientific">Sarcoptes scabiei</name>
    <name type="common">Itch mite</name>
    <name type="synonym">Acarus scabiei</name>
    <dbReference type="NCBI Taxonomy" id="52283"/>
    <lineage>
        <taxon>Eukaryota</taxon>
        <taxon>Metazoa</taxon>
        <taxon>Ecdysozoa</taxon>
        <taxon>Arthropoda</taxon>
        <taxon>Chelicerata</taxon>
        <taxon>Arachnida</taxon>
        <taxon>Acari</taxon>
        <taxon>Acariformes</taxon>
        <taxon>Sarcoptiformes</taxon>
        <taxon>Astigmata</taxon>
        <taxon>Psoroptidia</taxon>
        <taxon>Sarcoptoidea</taxon>
        <taxon>Sarcoptidae</taxon>
        <taxon>Sarcoptinae</taxon>
        <taxon>Sarcoptes</taxon>
    </lineage>
</organism>
<sequence>MELYMVCVLMAIALAMLIIKGFQFALTFIYPYPNEADLQWRQNPNLSLTETDSLPRTQPTKEIVKKKSKSRPNLPRNIRLERLYTGSPALFDDYETNYGRRPELDAYVTRSPARCIDDYVLRPANTSNAMILEQISFAEEEDDGVDVDEDPIEAYVEQQHKKMLASSQNRSSTPIQNQLLSGYQHQQQHHQTVKSHATIV</sequence>
<reference evidence="3" key="1">
    <citation type="journal article" date="2020" name="PLoS Negl. Trop. Dis.">
        <title>High-quality nuclear genome for Sarcoptes scabiei-A critical resource for a neglected parasite.</title>
        <authorList>
            <person name="Korhonen P.K."/>
            <person name="Gasser R.B."/>
            <person name="Ma G."/>
            <person name="Wang T."/>
            <person name="Stroehlein A.J."/>
            <person name="Young N.D."/>
            <person name="Ang C.S."/>
            <person name="Fernando D.D."/>
            <person name="Lu H.C."/>
            <person name="Taylor S."/>
            <person name="Reynolds S.L."/>
            <person name="Mofiz E."/>
            <person name="Najaraj S.H."/>
            <person name="Gowda H."/>
            <person name="Madugundu A."/>
            <person name="Renuse S."/>
            <person name="Holt D."/>
            <person name="Pandey A."/>
            <person name="Papenfuss A.T."/>
            <person name="Fischer K."/>
        </authorList>
    </citation>
    <scope>NUCLEOTIDE SEQUENCE [LARGE SCALE GENOMIC DNA]</scope>
</reference>
<proteinExistence type="predicted"/>
<dbReference type="OrthoDB" id="6511451at2759"/>
<dbReference type="OMA" id="MELYMVC"/>
<evidence type="ECO:0000313" key="1">
    <source>
        <dbReference type="EMBL" id="KAF7494783.1"/>
    </source>
</evidence>
<protein>
    <submittedName>
        <fullName evidence="1 2">Uncharacterized protein</fullName>
    </submittedName>
</protein>
<reference evidence="1" key="2">
    <citation type="submission" date="2020-01" db="EMBL/GenBank/DDBJ databases">
        <authorList>
            <person name="Korhonen P.K.K."/>
            <person name="Guangxu M.G."/>
            <person name="Wang T.W."/>
            <person name="Stroehlein A.J.S."/>
            <person name="Young N.D."/>
            <person name="Ang C.-S.A."/>
            <person name="Fernando D.W.F."/>
            <person name="Lu H.L."/>
            <person name="Taylor S.T."/>
            <person name="Ehtesham M.E.M."/>
            <person name="Najaraj S.H.N."/>
            <person name="Harsha G.H.G."/>
            <person name="Madugundu A.M."/>
            <person name="Renuse S.R."/>
            <person name="Holt D.H."/>
            <person name="Pandey A.P."/>
            <person name="Papenfuss A.P."/>
            <person name="Gasser R.B.G."/>
            <person name="Fischer K.F."/>
        </authorList>
    </citation>
    <scope>NUCLEOTIDE SEQUENCE</scope>
    <source>
        <strain evidence="1">SSS_KF_BRIS2020</strain>
    </source>
</reference>
<dbReference type="Proteomes" id="UP000070412">
    <property type="component" value="Unassembled WGS sequence"/>
</dbReference>
<dbReference type="EMBL" id="WVUK01000052">
    <property type="protein sequence ID" value="KAF7494783.1"/>
    <property type="molecule type" value="Genomic_DNA"/>
</dbReference>
<name>A0A834RJ85_SARSC</name>
<reference evidence="2" key="3">
    <citation type="submission" date="2022-06" db="UniProtKB">
        <authorList>
            <consortium name="EnsemblMetazoa"/>
        </authorList>
    </citation>
    <scope>IDENTIFICATION</scope>
</reference>
<dbReference type="AlphaFoldDB" id="A0A834RJ85"/>
<evidence type="ECO:0000313" key="2">
    <source>
        <dbReference type="EnsemblMetazoa" id="KAF7494783.1"/>
    </source>
</evidence>
<accession>A0A834RJ85</accession>